<proteinExistence type="predicted"/>
<keyword evidence="2" id="KW-1185">Reference proteome</keyword>
<dbReference type="Proteomes" id="UP000030302">
    <property type="component" value="Plasmid unnamed"/>
</dbReference>
<organism evidence="1 2">
    <name type="scientific">Collimonas arenae</name>
    <dbReference type="NCBI Taxonomy" id="279058"/>
    <lineage>
        <taxon>Bacteria</taxon>
        <taxon>Pseudomonadati</taxon>
        <taxon>Pseudomonadota</taxon>
        <taxon>Betaproteobacteria</taxon>
        <taxon>Burkholderiales</taxon>
        <taxon>Oxalobacteraceae</taxon>
        <taxon>Collimonas</taxon>
    </lineage>
</organism>
<gene>
    <name evidence="1" type="ORF">LT85_p029</name>
</gene>
<name>A0A0A1FHG3_9BURK</name>
<dbReference type="EMBL" id="CP009963">
    <property type="protein sequence ID" value="AIY44208.1"/>
    <property type="molecule type" value="Genomic_DNA"/>
</dbReference>
<sequence length="89" mass="10246">MGLNKREIVIIAETNRDNYSVEIKTLDSRLWQAVITITQPKKHYDVFTARGALKTWTNLADAIVYIQETCDDCKNVTIRIGAWTFSRVI</sequence>
<dbReference type="HOGENOM" id="CLU_2449500_0_0_4"/>
<reference evidence="2" key="1">
    <citation type="journal article" date="2014" name="Soil Biol. Biochem.">
        <title>Structure and function of bacterial communities in ageing soils: Insights from the Mendocino ecological staircase.</title>
        <authorList>
            <person name="Uroz S."/>
            <person name="Tech J.J."/>
            <person name="Sawaya N.A."/>
            <person name="Frey-Klett P."/>
            <person name="Leveau J.H.J."/>
        </authorList>
    </citation>
    <scope>NUCLEOTIDE SEQUENCE [LARGE SCALE GENOMIC DNA]</scope>
    <source>
        <strain evidence="2">Cal35</strain>
        <plasmid evidence="2">unnamed</plasmid>
    </source>
</reference>
<keyword evidence="1" id="KW-0614">Plasmid</keyword>
<dbReference type="AlphaFoldDB" id="A0A0A1FHG3"/>
<evidence type="ECO:0000313" key="2">
    <source>
        <dbReference type="Proteomes" id="UP000030302"/>
    </source>
</evidence>
<protein>
    <submittedName>
        <fullName evidence="1">Uncharacterized protein</fullName>
    </submittedName>
</protein>
<evidence type="ECO:0000313" key="1">
    <source>
        <dbReference type="EMBL" id="AIY44208.1"/>
    </source>
</evidence>
<dbReference type="KEGG" id="care:LT85_p029"/>
<geneLocation type="plasmid" evidence="1 2">
    <name>unnamed</name>
</geneLocation>
<accession>A0A0A1FHG3</accession>